<name>A0ABS8G599_9ALTE</name>
<protein>
    <submittedName>
        <fullName evidence="1">Uncharacterized protein</fullName>
    </submittedName>
</protein>
<organism evidence="1 2">
    <name type="scientific">Fluctibacter halophilus</name>
    <dbReference type="NCBI Taxonomy" id="226011"/>
    <lineage>
        <taxon>Bacteria</taxon>
        <taxon>Pseudomonadati</taxon>
        <taxon>Pseudomonadota</taxon>
        <taxon>Gammaproteobacteria</taxon>
        <taxon>Alteromonadales</taxon>
        <taxon>Alteromonadaceae</taxon>
        <taxon>Fluctibacter</taxon>
    </lineage>
</organism>
<comment type="caution">
    <text evidence="1">The sequence shown here is derived from an EMBL/GenBank/DDBJ whole genome shotgun (WGS) entry which is preliminary data.</text>
</comment>
<reference evidence="1 2" key="1">
    <citation type="submission" date="2021-10" db="EMBL/GenBank/DDBJ databases">
        <title>Draft genome of Aestuariibacter halophilus JC2043.</title>
        <authorList>
            <person name="Emsley S.A."/>
            <person name="Pfannmuller K.M."/>
            <person name="Ushijima B."/>
            <person name="Saw J.H."/>
            <person name="Videau P."/>
        </authorList>
    </citation>
    <scope>NUCLEOTIDE SEQUENCE [LARGE SCALE GENOMIC DNA]</scope>
    <source>
        <strain evidence="1 2">JC2043</strain>
    </source>
</reference>
<dbReference type="RefSeq" id="WP_229157825.1">
    <property type="nucleotide sequence ID" value="NZ_JAJEWP010000001.1"/>
</dbReference>
<sequence>MNSIQNQRLSLFDYLDPKSNQSTSLDEVVKRSQQTPSAGIDEVHQSLSSLPSMDALVDGIVNGESTVSHQTVEDMWAFYGQQVKDEVEQLAQNYNVAEMPALANIDGQWQAVAGQSLSKSQQQFLDYLNRDQRLSDRLSRLDSLTQLKELSHSHSLASALQAQGNDEATVTGYLVSTRDAIINNRALGLVDGKLSFAQAGIAQRQFELLVS</sequence>
<evidence type="ECO:0000313" key="1">
    <source>
        <dbReference type="EMBL" id="MCC2615688.1"/>
    </source>
</evidence>
<keyword evidence="2" id="KW-1185">Reference proteome</keyword>
<accession>A0ABS8G599</accession>
<gene>
    <name evidence="1" type="ORF">LJ739_05490</name>
</gene>
<evidence type="ECO:0000313" key="2">
    <source>
        <dbReference type="Proteomes" id="UP001520878"/>
    </source>
</evidence>
<proteinExistence type="predicted"/>
<dbReference type="EMBL" id="JAJEWP010000001">
    <property type="protein sequence ID" value="MCC2615688.1"/>
    <property type="molecule type" value="Genomic_DNA"/>
</dbReference>
<dbReference type="Proteomes" id="UP001520878">
    <property type="component" value="Unassembled WGS sequence"/>
</dbReference>